<dbReference type="EMBL" id="JARYMX010000007">
    <property type="protein sequence ID" value="KAJ9542876.1"/>
    <property type="molecule type" value="Genomic_DNA"/>
</dbReference>
<dbReference type="InterPro" id="IPR004252">
    <property type="entry name" value="Probable_transposase_24"/>
</dbReference>
<comment type="caution">
    <text evidence="3">The sequence shown here is derived from an EMBL/GenBank/DDBJ whole genome shotgun (WGS) entry which is preliminary data.</text>
</comment>
<sequence length="387" mass="43158">MAAVAGGHGGDAGGDPPPGPHRIPSSCERSNVKKVRGKSRSLNLLSAFKANGRKPLPIEFEKKDLHTYHPVGDNHTLFTRCIGNWIGFEILIVSIFPYFFCSFISNSIVFGMGLIGHLLLLVLSVSARIGIETEKNKNKTHFLKHGGYDDVERAKQHPPTNVNSDNWKKTVDHFLDPKYMNRSETNVGNRACVKYPSLHGSISFAASLHKKRDPQTQELPSLISFWADMHRKKTGEWVNDLAKKDYEKMLAEKESQTQGLSSTSTVDEIEIISKVLGESHGHNTGRGRKLKGVETSLFASQAQSTATSPEMYTTEEVQDLVDQCNENAKKMNLNQQALYEAFMRINPEVTLPSMHELTPISLPPPRQPPQQPQQTDDGEDELDLDDD</sequence>
<dbReference type="AlphaFoldDB" id="A0AA38SUE2"/>
<gene>
    <name evidence="3" type="ORF">OSB04_029382</name>
</gene>
<name>A0AA38SUE2_9ASTR</name>
<dbReference type="Pfam" id="PF03004">
    <property type="entry name" value="Transposase_24"/>
    <property type="match status" value="1"/>
</dbReference>
<keyword evidence="2" id="KW-1133">Transmembrane helix</keyword>
<organism evidence="3 4">
    <name type="scientific">Centaurea solstitialis</name>
    <name type="common">yellow star-thistle</name>
    <dbReference type="NCBI Taxonomy" id="347529"/>
    <lineage>
        <taxon>Eukaryota</taxon>
        <taxon>Viridiplantae</taxon>
        <taxon>Streptophyta</taxon>
        <taxon>Embryophyta</taxon>
        <taxon>Tracheophyta</taxon>
        <taxon>Spermatophyta</taxon>
        <taxon>Magnoliopsida</taxon>
        <taxon>eudicotyledons</taxon>
        <taxon>Gunneridae</taxon>
        <taxon>Pentapetalae</taxon>
        <taxon>asterids</taxon>
        <taxon>campanulids</taxon>
        <taxon>Asterales</taxon>
        <taxon>Asteraceae</taxon>
        <taxon>Carduoideae</taxon>
        <taxon>Cardueae</taxon>
        <taxon>Centaureinae</taxon>
        <taxon>Centaurea</taxon>
    </lineage>
</organism>
<reference evidence="3" key="1">
    <citation type="submission" date="2023-03" db="EMBL/GenBank/DDBJ databases">
        <title>Chromosome-scale reference genome and RAD-based genetic map of yellow starthistle (Centaurea solstitialis) reveal putative structural variation and QTLs associated with invader traits.</title>
        <authorList>
            <person name="Reatini B."/>
            <person name="Cang F.A."/>
            <person name="Jiang Q."/>
            <person name="Mckibben M.T.W."/>
            <person name="Barker M.S."/>
            <person name="Rieseberg L.H."/>
            <person name="Dlugosch K.M."/>
        </authorList>
    </citation>
    <scope>NUCLEOTIDE SEQUENCE</scope>
    <source>
        <strain evidence="3">CAN-66</strain>
        <tissue evidence="3">Leaf</tissue>
    </source>
</reference>
<accession>A0AA38SUE2</accession>
<protein>
    <submittedName>
        <fullName evidence="3">Uncharacterized protein</fullName>
    </submittedName>
</protein>
<evidence type="ECO:0000313" key="4">
    <source>
        <dbReference type="Proteomes" id="UP001172457"/>
    </source>
</evidence>
<evidence type="ECO:0000256" key="1">
    <source>
        <dbReference type="SAM" id="MobiDB-lite"/>
    </source>
</evidence>
<feature type="transmembrane region" description="Helical" evidence="2">
    <location>
        <begin position="85"/>
        <end position="105"/>
    </location>
</feature>
<feature type="compositionally biased region" description="Acidic residues" evidence="1">
    <location>
        <begin position="376"/>
        <end position="387"/>
    </location>
</feature>
<keyword evidence="2" id="KW-0472">Membrane</keyword>
<feature type="region of interest" description="Disordered" evidence="1">
    <location>
        <begin position="354"/>
        <end position="387"/>
    </location>
</feature>
<proteinExistence type="predicted"/>
<feature type="compositionally biased region" description="Pro residues" evidence="1">
    <location>
        <begin position="361"/>
        <end position="371"/>
    </location>
</feature>
<evidence type="ECO:0000313" key="3">
    <source>
        <dbReference type="EMBL" id="KAJ9542876.1"/>
    </source>
</evidence>
<dbReference type="PANTHER" id="PTHR33499">
    <property type="entry name" value="OS12G0282400 PROTEIN-RELATED"/>
    <property type="match status" value="1"/>
</dbReference>
<evidence type="ECO:0000256" key="2">
    <source>
        <dbReference type="SAM" id="Phobius"/>
    </source>
</evidence>
<feature type="transmembrane region" description="Helical" evidence="2">
    <location>
        <begin position="111"/>
        <end position="131"/>
    </location>
</feature>
<keyword evidence="2" id="KW-0812">Transmembrane</keyword>
<dbReference type="PANTHER" id="PTHR33499:SF11">
    <property type="entry name" value="NO APICAL MERISTEM-ASSOCIATED C-TERMINAL DOMAIN-CONTAINING PROTEIN"/>
    <property type="match status" value="1"/>
</dbReference>
<dbReference type="Proteomes" id="UP001172457">
    <property type="component" value="Chromosome 7"/>
</dbReference>
<feature type="region of interest" description="Disordered" evidence="1">
    <location>
        <begin position="1"/>
        <end position="30"/>
    </location>
</feature>
<feature type="compositionally biased region" description="Gly residues" evidence="1">
    <location>
        <begin position="1"/>
        <end position="13"/>
    </location>
</feature>
<keyword evidence="4" id="KW-1185">Reference proteome</keyword>